<dbReference type="GeneID" id="108017565"/>
<evidence type="ECO:0000313" key="3">
    <source>
        <dbReference type="RefSeq" id="XP_070853158.1"/>
    </source>
</evidence>
<sequence>MKTAIRLRASTQEWCDRNSKPKSPVVTPLVRPEPTRWQKPGPMGRNEWANFHSSYQVDAMASAALRKEQRLIGGKQNSDSKPTSEDDDFLRENQQRLSMPRWQRRKYIPPKPEEFSYRPHLNGRRTPRPERGRPVKKPSVPCCFQHVDLENEFWANMRFPISRKALVACPSKKICELSRPRQIPQKPHCSVPMNFDDQMPKRRKMSPRQWRHHLQRLEFLSKPNPRVMAELFCCCCCWNKQINPKLQIR</sequence>
<accession>A0ABM4TT87</accession>
<dbReference type="RefSeq" id="XP_070853158.1">
    <property type="nucleotide sequence ID" value="XM_070997057.1"/>
</dbReference>
<dbReference type="InterPro" id="IPR006623">
    <property type="entry name" value="THEG"/>
</dbReference>
<evidence type="ECO:0000313" key="2">
    <source>
        <dbReference type="Proteomes" id="UP001652628"/>
    </source>
</evidence>
<name>A0ABM4TT87_DROSZ</name>
<proteinExistence type="predicted"/>
<keyword evidence="2" id="KW-1185">Reference proteome</keyword>
<protein>
    <submittedName>
        <fullName evidence="3">Uncharacterized protein</fullName>
    </submittedName>
</protein>
<gene>
    <name evidence="3" type="primary">LOC108017565</name>
</gene>
<feature type="region of interest" description="Disordered" evidence="1">
    <location>
        <begin position="1"/>
        <end position="45"/>
    </location>
</feature>
<reference evidence="3" key="1">
    <citation type="submission" date="2025-08" db="UniProtKB">
        <authorList>
            <consortium name="RefSeq"/>
        </authorList>
    </citation>
    <scope>IDENTIFICATION</scope>
</reference>
<organism evidence="2 3">
    <name type="scientific">Drosophila suzukii</name>
    <name type="common">Spotted-wing drosophila fruit fly</name>
    <dbReference type="NCBI Taxonomy" id="28584"/>
    <lineage>
        <taxon>Eukaryota</taxon>
        <taxon>Metazoa</taxon>
        <taxon>Ecdysozoa</taxon>
        <taxon>Arthropoda</taxon>
        <taxon>Hexapoda</taxon>
        <taxon>Insecta</taxon>
        <taxon>Pterygota</taxon>
        <taxon>Neoptera</taxon>
        <taxon>Endopterygota</taxon>
        <taxon>Diptera</taxon>
        <taxon>Brachycera</taxon>
        <taxon>Muscomorpha</taxon>
        <taxon>Ephydroidea</taxon>
        <taxon>Drosophilidae</taxon>
        <taxon>Drosophila</taxon>
        <taxon>Sophophora</taxon>
    </lineage>
</organism>
<evidence type="ECO:0000256" key="1">
    <source>
        <dbReference type="SAM" id="MobiDB-lite"/>
    </source>
</evidence>
<dbReference type="SMART" id="SM00705">
    <property type="entry name" value="THEG"/>
    <property type="match status" value="2"/>
</dbReference>
<dbReference type="Proteomes" id="UP001652628">
    <property type="component" value="Chromosome 3"/>
</dbReference>
<feature type="region of interest" description="Disordered" evidence="1">
    <location>
        <begin position="70"/>
        <end position="137"/>
    </location>
</feature>